<keyword evidence="5" id="KW-0269">Exonuclease</keyword>
<feature type="compositionally biased region" description="Basic and acidic residues" evidence="8">
    <location>
        <begin position="443"/>
        <end position="473"/>
    </location>
</feature>
<keyword evidence="3" id="KW-0540">Nuclease</keyword>
<keyword evidence="6" id="KW-0539">Nucleus</keyword>
<reference evidence="10" key="2">
    <citation type="submission" date="2019-07" db="EMBL/GenBank/DDBJ databases">
        <authorList>
            <person name="Seetharam A."/>
            <person name="Woodhouse M."/>
            <person name="Cannon E."/>
        </authorList>
    </citation>
    <scope>NUCLEOTIDE SEQUENCE [LARGE SCALE GENOMIC DNA]</scope>
    <source>
        <strain evidence="10">cv. B73</strain>
    </source>
</reference>
<evidence type="ECO:0000259" key="9">
    <source>
        <dbReference type="SMART" id="SM00479"/>
    </source>
</evidence>
<feature type="compositionally biased region" description="Basic and acidic residues" evidence="8">
    <location>
        <begin position="490"/>
        <end position="510"/>
    </location>
</feature>
<feature type="domain" description="Exonuclease" evidence="9">
    <location>
        <begin position="135"/>
        <end position="296"/>
    </location>
</feature>
<dbReference type="SMART" id="SM00479">
    <property type="entry name" value="EXOIII"/>
    <property type="match status" value="1"/>
</dbReference>
<evidence type="ECO:0000256" key="4">
    <source>
        <dbReference type="ARBA" id="ARBA00022801"/>
    </source>
</evidence>
<evidence type="ECO:0000256" key="7">
    <source>
        <dbReference type="ARBA" id="ARBA00053817"/>
    </source>
</evidence>
<name>A0A804M9A2_MAIZE</name>
<dbReference type="Proteomes" id="UP000007305">
    <property type="component" value="Chromosome 2"/>
</dbReference>
<evidence type="ECO:0000313" key="10">
    <source>
        <dbReference type="EnsemblPlants" id="Zm00001eb068290_P001"/>
    </source>
</evidence>
<evidence type="ECO:0000256" key="8">
    <source>
        <dbReference type="SAM" id="MobiDB-lite"/>
    </source>
</evidence>
<sequence length="545" mass="61957">MAKRLAGADKEVLVEVVRFTQKSGLRGCDGGWKDFLARNDRKFGASVSDPRKRSRDVLLAFLQTFPKDFQKYFGKLVKRHNERSAVQQYVADFPDEVSPQQKLVQLTAEHPEYRKHYCFPSYQEIDVSSLTSSSAMLSIDCEMVLCSDGTEAVVRVCVVDDKLKAKLDILVNPSKTVADYRTHITGVSKKDLEGVTSSLVDVQKSLKRMLSKGNILIGHSLHRDLCALKIDYSQVIDTAYIFKYANLPTTASPSLNSLCKAILGYSVREEGEPHNCLKDAEAAMNLVLAKLKNEFNDPIEIAASSVTESDVVKLLAHRIPVYLPCQELCKIFSGNPNIDDKIDSRIRGEFYSTCISFNDVDEVDKAFEELDGQKTKDSGGRLQKHVLLKLDNGDVVSFYVRKMVYDSWPKQIEVPRKRPEPTEDPEPKKEHAKGVQQKKRNNFVRDTEDPEPKKRPEPIEDPEPKKEHAEGVQRKKRSKKHANKEDTEDLEPKKRSDPTEDPEPKKRPEPTEGIQQKKRSKKHAKVQQKKRSKKHANKENELMVE</sequence>
<dbReference type="EnsemblPlants" id="Zm00001eb068290_T001">
    <property type="protein sequence ID" value="Zm00001eb068290_P001"/>
    <property type="gene ID" value="Zm00001eb068290"/>
</dbReference>
<comment type="similarity">
    <text evidence="2">Belongs to the REXO1/REXO3 family.</text>
</comment>
<evidence type="ECO:0000256" key="5">
    <source>
        <dbReference type="ARBA" id="ARBA00022839"/>
    </source>
</evidence>
<dbReference type="SUPFAM" id="SSF53098">
    <property type="entry name" value="Ribonuclease H-like"/>
    <property type="match status" value="1"/>
</dbReference>
<evidence type="ECO:0007829" key="12">
    <source>
        <dbReference type="PeptideAtlas" id="A0A804M9A2"/>
    </source>
</evidence>
<keyword evidence="12" id="KW-1267">Proteomics identification</keyword>
<dbReference type="Gene3D" id="3.30.420.10">
    <property type="entry name" value="Ribonuclease H-like superfamily/Ribonuclease H"/>
    <property type="match status" value="1"/>
</dbReference>
<organism evidence="10 11">
    <name type="scientific">Zea mays</name>
    <name type="common">Maize</name>
    <dbReference type="NCBI Taxonomy" id="4577"/>
    <lineage>
        <taxon>Eukaryota</taxon>
        <taxon>Viridiplantae</taxon>
        <taxon>Streptophyta</taxon>
        <taxon>Embryophyta</taxon>
        <taxon>Tracheophyta</taxon>
        <taxon>Spermatophyta</taxon>
        <taxon>Magnoliopsida</taxon>
        <taxon>Liliopsida</taxon>
        <taxon>Poales</taxon>
        <taxon>Poaceae</taxon>
        <taxon>PACMAD clade</taxon>
        <taxon>Panicoideae</taxon>
        <taxon>Andropogonodae</taxon>
        <taxon>Andropogoneae</taxon>
        <taxon>Tripsacinae</taxon>
        <taxon>Zea</taxon>
    </lineage>
</organism>
<dbReference type="GO" id="GO:0005634">
    <property type="term" value="C:nucleus"/>
    <property type="evidence" value="ECO:0007669"/>
    <property type="project" value="UniProtKB-SubCell"/>
</dbReference>
<dbReference type="PANTHER" id="PTHR12801:SF115">
    <property type="entry name" value="FI18136P1-RELATED"/>
    <property type="match status" value="1"/>
</dbReference>
<dbReference type="InterPro" id="IPR034922">
    <property type="entry name" value="REX1-like_exo"/>
</dbReference>
<keyword evidence="11" id="KW-1185">Reference proteome</keyword>
<evidence type="ECO:0000256" key="1">
    <source>
        <dbReference type="ARBA" id="ARBA00004123"/>
    </source>
</evidence>
<feature type="region of interest" description="Disordered" evidence="8">
    <location>
        <begin position="415"/>
        <end position="545"/>
    </location>
</feature>
<dbReference type="Pfam" id="PF00929">
    <property type="entry name" value="RNase_T"/>
    <property type="match status" value="1"/>
</dbReference>
<dbReference type="FunFam" id="3.30.420.10:FF:000080">
    <property type="entry name" value="Small RNA degrading nuclease 3"/>
    <property type="match status" value="1"/>
</dbReference>
<evidence type="ECO:0000256" key="6">
    <source>
        <dbReference type="ARBA" id="ARBA00023242"/>
    </source>
</evidence>
<dbReference type="InterPro" id="IPR013520">
    <property type="entry name" value="Ribonucl_H"/>
</dbReference>
<comment type="function">
    <text evidence="7">3'-5' exonuclease degrading single-stranded small RNAs.</text>
</comment>
<feature type="compositionally biased region" description="Basic residues" evidence="8">
    <location>
        <begin position="516"/>
        <end position="536"/>
    </location>
</feature>
<evidence type="ECO:0000313" key="11">
    <source>
        <dbReference type="Proteomes" id="UP000007305"/>
    </source>
</evidence>
<dbReference type="CDD" id="cd06145">
    <property type="entry name" value="REX1_like"/>
    <property type="match status" value="1"/>
</dbReference>
<dbReference type="Gramene" id="Zm00001eb068290_T001">
    <property type="protein sequence ID" value="Zm00001eb068290_P001"/>
    <property type="gene ID" value="Zm00001eb068290"/>
</dbReference>
<keyword evidence="4" id="KW-0378">Hydrolase</keyword>
<comment type="subcellular location">
    <subcellularLocation>
        <location evidence="1">Nucleus</location>
    </subcellularLocation>
</comment>
<dbReference type="PANTHER" id="PTHR12801">
    <property type="entry name" value="RNA EXONUCLEASE REXO1 / RECO3 FAMILY MEMBER-RELATED"/>
    <property type="match status" value="1"/>
</dbReference>
<dbReference type="GO" id="GO:0004527">
    <property type="term" value="F:exonuclease activity"/>
    <property type="evidence" value="ECO:0007669"/>
    <property type="project" value="UniProtKB-KW"/>
</dbReference>
<reference evidence="10" key="3">
    <citation type="submission" date="2021-05" db="UniProtKB">
        <authorList>
            <consortium name="EnsemblPlants"/>
        </authorList>
    </citation>
    <scope>IDENTIFICATION</scope>
    <source>
        <strain evidence="10">cv. B73</strain>
    </source>
</reference>
<dbReference type="AlphaFoldDB" id="A0A804M9A2"/>
<accession>A0A804M9A2</accession>
<gene>
    <name evidence="10" type="primary">LOC103645842</name>
</gene>
<evidence type="ECO:0000256" key="2">
    <source>
        <dbReference type="ARBA" id="ARBA00006357"/>
    </source>
</evidence>
<feature type="compositionally biased region" description="Basic and acidic residues" evidence="8">
    <location>
        <begin position="415"/>
        <end position="433"/>
    </location>
</feature>
<protein>
    <recommendedName>
        <fullName evidence="9">Exonuclease domain-containing protein</fullName>
    </recommendedName>
</protein>
<dbReference type="GO" id="GO:0003676">
    <property type="term" value="F:nucleic acid binding"/>
    <property type="evidence" value="ECO:0007669"/>
    <property type="project" value="InterPro"/>
</dbReference>
<dbReference type="InterPro" id="IPR036397">
    <property type="entry name" value="RNaseH_sf"/>
</dbReference>
<reference evidence="11" key="1">
    <citation type="submission" date="2015-12" db="EMBL/GenBank/DDBJ databases">
        <title>Update maize B73 reference genome by single molecule sequencing technologies.</title>
        <authorList>
            <consortium name="Maize Genome Sequencing Project"/>
            <person name="Ware D."/>
        </authorList>
    </citation>
    <scope>NUCLEOTIDE SEQUENCE [LARGE SCALE GENOMIC DNA]</scope>
    <source>
        <strain evidence="11">cv. B73</strain>
    </source>
</reference>
<proteinExistence type="evidence at protein level"/>
<dbReference type="InterPro" id="IPR047021">
    <property type="entry name" value="REXO1/3/4-like"/>
</dbReference>
<evidence type="ECO:0000256" key="3">
    <source>
        <dbReference type="ARBA" id="ARBA00022722"/>
    </source>
</evidence>
<dbReference type="InterPro" id="IPR012337">
    <property type="entry name" value="RNaseH-like_sf"/>
</dbReference>